<name>A0A382T0Q3_9ZZZZ</name>
<organism evidence="1">
    <name type="scientific">marine metagenome</name>
    <dbReference type="NCBI Taxonomy" id="408172"/>
    <lineage>
        <taxon>unclassified sequences</taxon>
        <taxon>metagenomes</taxon>
        <taxon>ecological metagenomes</taxon>
    </lineage>
</organism>
<dbReference type="AlphaFoldDB" id="A0A382T0Q3"/>
<gene>
    <name evidence="1" type="ORF">METZ01_LOCUS368644</name>
</gene>
<evidence type="ECO:0000313" key="1">
    <source>
        <dbReference type="EMBL" id="SVD15790.1"/>
    </source>
</evidence>
<reference evidence="1" key="1">
    <citation type="submission" date="2018-05" db="EMBL/GenBank/DDBJ databases">
        <authorList>
            <person name="Lanie J.A."/>
            <person name="Ng W.-L."/>
            <person name="Kazmierczak K.M."/>
            <person name="Andrzejewski T.M."/>
            <person name="Davidsen T.M."/>
            <person name="Wayne K.J."/>
            <person name="Tettelin H."/>
            <person name="Glass J.I."/>
            <person name="Rusch D."/>
            <person name="Podicherti R."/>
            <person name="Tsui H.-C.T."/>
            <person name="Winkler M.E."/>
        </authorList>
    </citation>
    <scope>NUCLEOTIDE SEQUENCE</scope>
</reference>
<accession>A0A382T0Q3</accession>
<proteinExistence type="predicted"/>
<sequence>MNRLLTMLLMIYSLLEGQIVKPEITEQVSFVVLAAGPEELDSDSIGYQVIELVAGEASKIARYKIYNRQDLQRRWEELALYQSGFISDEEMIEFGKIVNVKEVMTVRVTDLIEREVIVSEEERLGLMNPEVDYTNITDEQIQESLNQIAKHVGRKDPLEEKSIEELRLIYNLNKMSNRSDYDHFTETEKQKFIEEELQFLIDKSNTKRWVTNLYFSVKILKVETIETSNTFDIKAIGIDVDKGVSRQKAFDHARK</sequence>
<protein>
    <submittedName>
        <fullName evidence="1">Uncharacterized protein</fullName>
    </submittedName>
</protein>
<dbReference type="EMBL" id="UINC01133076">
    <property type="protein sequence ID" value="SVD15790.1"/>
    <property type="molecule type" value="Genomic_DNA"/>
</dbReference>
<feature type="non-terminal residue" evidence="1">
    <location>
        <position position="255"/>
    </location>
</feature>